<evidence type="ECO:0000256" key="2">
    <source>
        <dbReference type="ARBA" id="ARBA00007018"/>
    </source>
</evidence>
<dbReference type="OrthoDB" id="535992at2759"/>
<dbReference type="AlphaFoldDB" id="A0A8J2JSY7"/>
<comment type="similarity">
    <text evidence="2">Belongs to the ADIPOR family.</text>
</comment>
<dbReference type="Pfam" id="PF03006">
    <property type="entry name" value="HlyIII"/>
    <property type="match status" value="1"/>
</dbReference>
<keyword evidence="6" id="KW-0862">Zinc</keyword>
<evidence type="ECO:0000256" key="6">
    <source>
        <dbReference type="PIRSR" id="PIRSR604254-1"/>
    </source>
</evidence>
<evidence type="ECO:0000313" key="9">
    <source>
        <dbReference type="EMBL" id="CAG7726758.1"/>
    </source>
</evidence>
<feature type="compositionally biased region" description="Polar residues" evidence="7">
    <location>
        <begin position="50"/>
        <end position="59"/>
    </location>
</feature>
<dbReference type="InterPro" id="IPR004254">
    <property type="entry name" value="AdipoR/HlyIII-related"/>
</dbReference>
<organism evidence="9 10">
    <name type="scientific">Allacma fusca</name>
    <dbReference type="NCBI Taxonomy" id="39272"/>
    <lineage>
        <taxon>Eukaryota</taxon>
        <taxon>Metazoa</taxon>
        <taxon>Ecdysozoa</taxon>
        <taxon>Arthropoda</taxon>
        <taxon>Hexapoda</taxon>
        <taxon>Collembola</taxon>
        <taxon>Symphypleona</taxon>
        <taxon>Sminthuridae</taxon>
        <taxon>Allacma</taxon>
    </lineage>
</organism>
<name>A0A8J2JSY7_9HEXA</name>
<evidence type="ECO:0008006" key="11">
    <source>
        <dbReference type="Google" id="ProtNLM"/>
    </source>
</evidence>
<evidence type="ECO:0000313" key="10">
    <source>
        <dbReference type="Proteomes" id="UP000708208"/>
    </source>
</evidence>
<sequence>MQANPKMETSQTVSAAVINLGIGQNGSGRAGLRSGRVKDGKSSGDSTSSQETNFSDILHNTNPQQNTTTSTTTTTTNESNFNTKEESALQTGSEDVLVMPTGEGNNNDDRDETLRNRKATTVDSGGESDIRKRRDSKDLSKSDDGANGIEQGGKAVVLEDRVEELFPFFGCHGHCLLGLQDMPTHLQFNRHVHSGYRPLHDFKGCCGSLFYIHNETVNIITHVIPIVWVLLYWRSMYPWEEIQGNSFLNVLGWSHVIASISPWLGSVTYHLFMNHRRGAKLYNLLLQFDMFGIWVTECFGALTNLSASTWCLPGNFQSVIIITYAIGSVWGLQKAMTAKSALGRRMCFAPVFVTRIFGFFLRISKYGGGEPDVIVYVILQDAVSVFGGMIGVIRIPEKWFPGKLDLFCNSHHIMHVLVVLAVFYMNQATNGDIRWIIKNYTQTQCAAT</sequence>
<feature type="transmembrane region" description="Helical" evidence="8">
    <location>
        <begin position="253"/>
        <end position="272"/>
    </location>
</feature>
<keyword evidence="6" id="KW-0479">Metal-binding</keyword>
<feature type="compositionally biased region" description="Basic and acidic residues" evidence="7">
    <location>
        <begin position="128"/>
        <end position="144"/>
    </location>
</feature>
<reference evidence="9" key="1">
    <citation type="submission" date="2021-06" db="EMBL/GenBank/DDBJ databases">
        <authorList>
            <person name="Hodson N. C."/>
            <person name="Mongue J. A."/>
            <person name="Jaron S. K."/>
        </authorList>
    </citation>
    <scope>NUCLEOTIDE SEQUENCE</scope>
</reference>
<feature type="transmembrane region" description="Helical" evidence="8">
    <location>
        <begin position="284"/>
        <end position="302"/>
    </location>
</feature>
<evidence type="ECO:0000256" key="5">
    <source>
        <dbReference type="ARBA" id="ARBA00023136"/>
    </source>
</evidence>
<dbReference type="GO" id="GO:0038023">
    <property type="term" value="F:signaling receptor activity"/>
    <property type="evidence" value="ECO:0007669"/>
    <property type="project" value="TreeGrafter"/>
</dbReference>
<proteinExistence type="inferred from homology"/>
<feature type="compositionally biased region" description="Low complexity" evidence="7">
    <location>
        <begin position="60"/>
        <end position="82"/>
    </location>
</feature>
<dbReference type="EMBL" id="CAJVCH010139709">
    <property type="protein sequence ID" value="CAG7726758.1"/>
    <property type="molecule type" value="Genomic_DNA"/>
</dbReference>
<keyword evidence="4 8" id="KW-1133">Transmembrane helix</keyword>
<dbReference type="GO" id="GO:0016020">
    <property type="term" value="C:membrane"/>
    <property type="evidence" value="ECO:0007669"/>
    <property type="project" value="UniProtKB-SubCell"/>
</dbReference>
<comment type="subcellular location">
    <subcellularLocation>
        <location evidence="1">Membrane</location>
        <topology evidence="1">Multi-pass membrane protein</topology>
    </subcellularLocation>
</comment>
<evidence type="ECO:0000256" key="4">
    <source>
        <dbReference type="ARBA" id="ARBA00022989"/>
    </source>
</evidence>
<evidence type="ECO:0000256" key="8">
    <source>
        <dbReference type="SAM" id="Phobius"/>
    </source>
</evidence>
<keyword evidence="5 8" id="KW-0472">Membrane</keyword>
<evidence type="ECO:0000256" key="7">
    <source>
        <dbReference type="SAM" id="MobiDB-lite"/>
    </source>
</evidence>
<keyword evidence="3 8" id="KW-0812">Transmembrane</keyword>
<feature type="binding site" evidence="6">
    <location>
        <position position="415"/>
    </location>
    <ligand>
        <name>Zn(2+)</name>
        <dbReference type="ChEBI" id="CHEBI:29105"/>
    </ligand>
</feature>
<feature type="binding site" evidence="6">
    <location>
        <position position="270"/>
    </location>
    <ligand>
        <name>Zn(2+)</name>
        <dbReference type="ChEBI" id="CHEBI:29105"/>
    </ligand>
</feature>
<protein>
    <recommendedName>
        <fullName evidence="11">Progestin and adipoQ receptor family member 4</fullName>
    </recommendedName>
</protein>
<feature type="binding site" evidence="6">
    <location>
        <position position="411"/>
    </location>
    <ligand>
        <name>Zn(2+)</name>
        <dbReference type="ChEBI" id="CHEBI:29105"/>
    </ligand>
</feature>
<keyword evidence="10" id="KW-1185">Reference proteome</keyword>
<comment type="caution">
    <text evidence="9">The sequence shown here is derived from an EMBL/GenBank/DDBJ whole genome shotgun (WGS) entry which is preliminary data.</text>
</comment>
<gene>
    <name evidence="9" type="ORF">AFUS01_LOCUS15649</name>
</gene>
<feature type="transmembrane region" description="Helical" evidence="8">
    <location>
        <begin position="373"/>
        <end position="394"/>
    </location>
</feature>
<feature type="transmembrane region" description="Helical" evidence="8">
    <location>
        <begin position="344"/>
        <end position="361"/>
    </location>
</feature>
<evidence type="ECO:0000256" key="3">
    <source>
        <dbReference type="ARBA" id="ARBA00022692"/>
    </source>
</evidence>
<feature type="transmembrane region" description="Helical" evidence="8">
    <location>
        <begin position="216"/>
        <end position="233"/>
    </location>
</feature>
<evidence type="ECO:0000256" key="1">
    <source>
        <dbReference type="ARBA" id="ARBA00004141"/>
    </source>
</evidence>
<dbReference type="PANTHER" id="PTHR20855:SF138">
    <property type="entry name" value="PROGESTIN AND ADIPOQ RECEPTOR FAMILY MEMBER 4"/>
    <property type="match status" value="1"/>
</dbReference>
<dbReference type="Proteomes" id="UP000708208">
    <property type="component" value="Unassembled WGS sequence"/>
</dbReference>
<accession>A0A8J2JSY7</accession>
<dbReference type="GO" id="GO:0046872">
    <property type="term" value="F:metal ion binding"/>
    <property type="evidence" value="ECO:0007669"/>
    <property type="project" value="UniProtKB-KW"/>
</dbReference>
<dbReference type="PANTHER" id="PTHR20855">
    <property type="entry name" value="ADIPOR/PROGESTIN RECEPTOR-RELATED"/>
    <property type="match status" value="1"/>
</dbReference>
<feature type="region of interest" description="Disordered" evidence="7">
    <location>
        <begin position="21"/>
        <end position="150"/>
    </location>
</feature>
<feature type="transmembrane region" description="Helical" evidence="8">
    <location>
        <begin position="314"/>
        <end position="332"/>
    </location>
</feature>